<dbReference type="Pfam" id="PF00232">
    <property type="entry name" value="Glyco_hydro_1"/>
    <property type="match status" value="1"/>
</dbReference>
<feature type="signal peptide" evidence="2">
    <location>
        <begin position="1"/>
        <end position="20"/>
    </location>
</feature>
<dbReference type="KEGG" id="fme:FOMMEDRAFT_171588"/>
<sequence>MTIPNAVWLPYFALISLCAAQSGSFSSAPVSTTSLFSTNPASSTSILSPSTNLASSSPSLSPSTSLASSPSSFAPSTSIVSGSTSFASSSLTITSAPSTSTFSSPGATGSSSAFPSSAPFIPIGSIPRNYSPEALNELWDLVGEVAEPPFTTTVEAVVPVTLPSSAPPVYPTWYAPVPAKVLPDLKLPKNFKFGVATAAYQVEGATKLEGKGPTTWDWAGRQPGAIADGTNGDIVDLQYLLYKNDTARVSALGLNTHSFSISWARIFPFGTRDSPVNQQGLDHYSDLIDYSISLGVEPVATLFHWDMPLALVAYYGGLTSEEFVEDFAYYASTVFKAYKGRVKTWYTFNEPHVYCGQITTYPFTSMLSPNVTTANALYHCGYYLLKAHARAVKLFREMGIEGEIAFKNDGAVGQQWRLNSTDDAEAVERSAAFHIGMFSEPVYVSGDWPDLMKETLNETLLPRFTDEEKKELKGSADFFAIDAYSSAWTAAPENGIAACVANSNDVNWPACNIEVRYDAATGWPVGIAAEAAASWLTATPQNLRYELKQIMQRWKPKKIYISEFGFVVPEEGVRTDLSFILDDAPRTNYYMTYLGESLLAIHEDNIPLEGIFAWSMIDNAEWATGITASHFGIQHVNYTSLERHFKRSALALTEFYTSHKT</sequence>
<dbReference type="RefSeq" id="XP_007272078.1">
    <property type="nucleotide sequence ID" value="XM_007272016.1"/>
</dbReference>
<dbReference type="GO" id="GO:0005975">
    <property type="term" value="P:carbohydrate metabolic process"/>
    <property type="evidence" value="ECO:0007669"/>
    <property type="project" value="InterPro"/>
</dbReference>
<dbReference type="PANTHER" id="PTHR10353:SF53">
    <property type="entry name" value="BETA-1,4-GLUCOSIDASE (EUROFUNG)"/>
    <property type="match status" value="1"/>
</dbReference>
<keyword evidence="2" id="KW-0732">Signal</keyword>
<comment type="similarity">
    <text evidence="1">Belongs to the glycosyl hydrolase 1 family.</text>
</comment>
<dbReference type="Gene3D" id="3.20.20.80">
    <property type="entry name" value="Glycosidases"/>
    <property type="match status" value="1"/>
</dbReference>
<dbReference type="PROSITE" id="PS00653">
    <property type="entry name" value="GLYCOSYL_HYDROL_F1_2"/>
    <property type="match status" value="1"/>
</dbReference>
<dbReference type="Proteomes" id="UP000053630">
    <property type="component" value="Unassembled WGS sequence"/>
</dbReference>
<dbReference type="SUPFAM" id="SSF51445">
    <property type="entry name" value="(Trans)glycosidases"/>
    <property type="match status" value="1"/>
</dbReference>
<keyword evidence="3" id="KW-0378">Hydrolase</keyword>
<dbReference type="PANTHER" id="PTHR10353">
    <property type="entry name" value="GLYCOSYL HYDROLASE"/>
    <property type="match status" value="1"/>
</dbReference>
<accession>R7SG18</accession>
<dbReference type="OrthoDB" id="65569at2759"/>
<dbReference type="EMBL" id="JH717986">
    <property type="protein sequence ID" value="EJC97658.1"/>
    <property type="molecule type" value="Genomic_DNA"/>
</dbReference>
<dbReference type="PRINTS" id="PR00131">
    <property type="entry name" value="GLHYDRLASE1"/>
</dbReference>
<dbReference type="GO" id="GO:0008422">
    <property type="term" value="F:beta-glucosidase activity"/>
    <property type="evidence" value="ECO:0007669"/>
    <property type="project" value="TreeGrafter"/>
</dbReference>
<dbReference type="InterPro" id="IPR033132">
    <property type="entry name" value="GH_1_N_CS"/>
</dbReference>
<dbReference type="GeneID" id="18677352"/>
<evidence type="ECO:0000256" key="1">
    <source>
        <dbReference type="RuleBase" id="RU003690"/>
    </source>
</evidence>
<dbReference type="OMA" id="YTFNEPQ"/>
<name>R7SG18_FOMME</name>
<proteinExistence type="inferred from homology"/>
<dbReference type="InterPro" id="IPR001360">
    <property type="entry name" value="Glyco_hydro_1"/>
</dbReference>
<feature type="chain" id="PRO_5004455746" evidence="2">
    <location>
        <begin position="21"/>
        <end position="661"/>
    </location>
</feature>
<keyword evidence="4" id="KW-1185">Reference proteome</keyword>
<evidence type="ECO:0000313" key="3">
    <source>
        <dbReference type="EMBL" id="EJC97658.1"/>
    </source>
</evidence>
<dbReference type="eggNOG" id="KOG0626">
    <property type="taxonomic scope" value="Eukaryota"/>
</dbReference>
<reference evidence="4" key="1">
    <citation type="journal article" date="2012" name="Science">
        <title>The Paleozoic origin of enzymatic lignin decomposition reconstructed from 31 fungal genomes.</title>
        <authorList>
            <person name="Floudas D."/>
            <person name="Binder M."/>
            <person name="Riley R."/>
            <person name="Barry K."/>
            <person name="Blanchette R.A."/>
            <person name="Henrissat B."/>
            <person name="Martinez A.T."/>
            <person name="Otillar R."/>
            <person name="Spatafora J.W."/>
            <person name="Yadav J.S."/>
            <person name="Aerts A."/>
            <person name="Benoit I."/>
            <person name="Boyd A."/>
            <person name="Carlson A."/>
            <person name="Copeland A."/>
            <person name="Coutinho P.M."/>
            <person name="de Vries R.P."/>
            <person name="Ferreira P."/>
            <person name="Findley K."/>
            <person name="Foster B."/>
            <person name="Gaskell J."/>
            <person name="Glotzer D."/>
            <person name="Gorecki P."/>
            <person name="Heitman J."/>
            <person name="Hesse C."/>
            <person name="Hori C."/>
            <person name="Igarashi K."/>
            <person name="Jurgens J.A."/>
            <person name="Kallen N."/>
            <person name="Kersten P."/>
            <person name="Kohler A."/>
            <person name="Kuees U."/>
            <person name="Kumar T.K.A."/>
            <person name="Kuo A."/>
            <person name="LaButti K."/>
            <person name="Larrondo L.F."/>
            <person name="Lindquist E."/>
            <person name="Ling A."/>
            <person name="Lombard V."/>
            <person name="Lucas S."/>
            <person name="Lundell T."/>
            <person name="Martin R."/>
            <person name="McLaughlin D.J."/>
            <person name="Morgenstern I."/>
            <person name="Morin E."/>
            <person name="Murat C."/>
            <person name="Nagy L.G."/>
            <person name="Nolan M."/>
            <person name="Ohm R.A."/>
            <person name="Patyshakuliyeva A."/>
            <person name="Rokas A."/>
            <person name="Ruiz-Duenas F.J."/>
            <person name="Sabat G."/>
            <person name="Salamov A."/>
            <person name="Samejima M."/>
            <person name="Schmutz J."/>
            <person name="Slot J.C."/>
            <person name="St John F."/>
            <person name="Stenlid J."/>
            <person name="Sun H."/>
            <person name="Sun S."/>
            <person name="Syed K."/>
            <person name="Tsang A."/>
            <person name="Wiebenga A."/>
            <person name="Young D."/>
            <person name="Pisabarro A."/>
            <person name="Eastwood D.C."/>
            <person name="Martin F."/>
            <person name="Cullen D."/>
            <person name="Grigoriev I.V."/>
            <person name="Hibbett D.S."/>
        </authorList>
    </citation>
    <scope>NUCLEOTIDE SEQUENCE [LARGE SCALE GENOMIC DNA]</scope>
    <source>
        <strain evidence="4">MF3/22</strain>
    </source>
</reference>
<gene>
    <name evidence="3" type="ORF">FOMMEDRAFT_171588</name>
</gene>
<evidence type="ECO:0000256" key="2">
    <source>
        <dbReference type="SAM" id="SignalP"/>
    </source>
</evidence>
<organism evidence="3 4">
    <name type="scientific">Fomitiporia mediterranea (strain MF3/22)</name>
    <name type="common">Grapevine white-rot fungus</name>
    <dbReference type="NCBI Taxonomy" id="694068"/>
    <lineage>
        <taxon>Eukaryota</taxon>
        <taxon>Fungi</taxon>
        <taxon>Dikarya</taxon>
        <taxon>Basidiomycota</taxon>
        <taxon>Agaricomycotina</taxon>
        <taxon>Agaricomycetes</taxon>
        <taxon>Hymenochaetales</taxon>
        <taxon>Hymenochaetaceae</taxon>
        <taxon>Fomitiporia</taxon>
    </lineage>
</organism>
<protein>
    <submittedName>
        <fullName evidence="3">Glycoside hydrolase family 1 protein</fullName>
    </submittedName>
</protein>
<evidence type="ECO:0000313" key="4">
    <source>
        <dbReference type="Proteomes" id="UP000053630"/>
    </source>
</evidence>
<dbReference type="AlphaFoldDB" id="R7SG18"/>
<dbReference type="InterPro" id="IPR017853">
    <property type="entry name" value="GH"/>
</dbReference>